<dbReference type="InterPro" id="IPR046871">
    <property type="entry name" value="Pro_CA_2"/>
</dbReference>
<dbReference type="Gene3D" id="3.40.1050.10">
    <property type="entry name" value="Carbonic anhydrase"/>
    <property type="match status" value="1"/>
</dbReference>
<dbReference type="AlphaFoldDB" id="A0A1T4PCD7"/>
<accession>A0A1T4PCD7</accession>
<gene>
    <name evidence="1" type="ORF">SAMN02745118_02113</name>
</gene>
<dbReference type="GO" id="GO:0008270">
    <property type="term" value="F:zinc ion binding"/>
    <property type="evidence" value="ECO:0007669"/>
    <property type="project" value="InterPro"/>
</dbReference>
<sequence length="111" mass="12602">MQVPVIEWLKQEFNSKYVDMITEPGPNLILAESSPETKVNSIKERVEISVEQHGSNLIAVVGHYDCAGNLAEKEEQIKHIKSSIELVKSWGFEVDIIGLWVNKEWQVQKVA</sequence>
<evidence type="ECO:0000313" key="1">
    <source>
        <dbReference type="EMBL" id="SJZ89041.1"/>
    </source>
</evidence>
<protein>
    <recommendedName>
        <fullName evidence="3">Carbonic anhydrase</fullName>
    </recommendedName>
</protein>
<proteinExistence type="predicted"/>
<keyword evidence="2" id="KW-1185">Reference proteome</keyword>
<dbReference type="Pfam" id="PF20393">
    <property type="entry name" value="Pro_CA_2"/>
    <property type="match status" value="1"/>
</dbReference>
<organism evidence="1 2">
    <name type="scientific">Selenihalanaerobacter shriftii</name>
    <dbReference type="NCBI Taxonomy" id="142842"/>
    <lineage>
        <taxon>Bacteria</taxon>
        <taxon>Bacillati</taxon>
        <taxon>Bacillota</taxon>
        <taxon>Clostridia</taxon>
        <taxon>Halanaerobiales</taxon>
        <taxon>Halobacteroidaceae</taxon>
        <taxon>Selenihalanaerobacter</taxon>
    </lineage>
</organism>
<dbReference type="EMBL" id="FUWM01000018">
    <property type="protein sequence ID" value="SJZ89041.1"/>
    <property type="molecule type" value="Genomic_DNA"/>
</dbReference>
<evidence type="ECO:0000313" key="2">
    <source>
        <dbReference type="Proteomes" id="UP000190625"/>
    </source>
</evidence>
<name>A0A1T4PCD7_9FIRM</name>
<dbReference type="SUPFAM" id="SSF53056">
    <property type="entry name" value="beta-carbonic anhydrase, cab"/>
    <property type="match status" value="1"/>
</dbReference>
<dbReference type="GO" id="GO:0004089">
    <property type="term" value="F:carbonate dehydratase activity"/>
    <property type="evidence" value="ECO:0007669"/>
    <property type="project" value="InterPro"/>
</dbReference>
<evidence type="ECO:0008006" key="3">
    <source>
        <dbReference type="Google" id="ProtNLM"/>
    </source>
</evidence>
<dbReference type="Proteomes" id="UP000190625">
    <property type="component" value="Unassembled WGS sequence"/>
</dbReference>
<reference evidence="2" key="1">
    <citation type="submission" date="2017-02" db="EMBL/GenBank/DDBJ databases">
        <authorList>
            <person name="Varghese N."/>
            <person name="Submissions S."/>
        </authorList>
    </citation>
    <scope>NUCLEOTIDE SEQUENCE [LARGE SCALE GENOMIC DNA]</scope>
    <source>
        <strain evidence="2">ATCC BAA-73</strain>
    </source>
</reference>
<dbReference type="InterPro" id="IPR036874">
    <property type="entry name" value="Carbonic_anhydrase_sf"/>
</dbReference>